<dbReference type="PROSITE" id="PS50800">
    <property type="entry name" value="SAP"/>
    <property type="match status" value="1"/>
</dbReference>
<dbReference type="PANTHER" id="PTHR35558">
    <property type="entry name" value="SGNH_HYDRO DOMAIN-CONTAINING PROTEIN"/>
    <property type="match status" value="1"/>
</dbReference>
<feature type="domain" description="C3H1-type" evidence="3">
    <location>
        <begin position="323"/>
        <end position="350"/>
    </location>
</feature>
<dbReference type="PANTHER" id="PTHR35558:SF1">
    <property type="entry name" value="ENDONUCLEASE_EXONUCLEASE_PHOSPHATASE DOMAIN-CONTAINING PROTEIN"/>
    <property type="match status" value="1"/>
</dbReference>
<protein>
    <recommendedName>
        <fullName evidence="7">TPA_exp: gag</fullName>
    </recommendedName>
</protein>
<evidence type="ECO:0000259" key="3">
    <source>
        <dbReference type="PROSITE" id="PS50103"/>
    </source>
</evidence>
<evidence type="ECO:0000256" key="1">
    <source>
        <dbReference type="PROSITE-ProRule" id="PRU00723"/>
    </source>
</evidence>
<evidence type="ECO:0008006" key="7">
    <source>
        <dbReference type="Google" id="ProtNLM"/>
    </source>
</evidence>
<comment type="caution">
    <text evidence="5">The sequence shown here is derived from an EMBL/GenBank/DDBJ whole genome shotgun (WGS) entry which is preliminary data.</text>
</comment>
<evidence type="ECO:0000256" key="2">
    <source>
        <dbReference type="SAM" id="MobiDB-lite"/>
    </source>
</evidence>
<feature type="compositionally biased region" description="Basic and acidic residues" evidence="2">
    <location>
        <begin position="80"/>
        <end position="90"/>
    </location>
</feature>
<feature type="zinc finger region" description="C3H1-type" evidence="1">
    <location>
        <begin position="323"/>
        <end position="350"/>
    </location>
</feature>
<feature type="region of interest" description="Disordered" evidence="2">
    <location>
        <begin position="360"/>
        <end position="393"/>
    </location>
</feature>
<evidence type="ECO:0000259" key="4">
    <source>
        <dbReference type="PROSITE" id="PS50800"/>
    </source>
</evidence>
<evidence type="ECO:0000313" key="5">
    <source>
        <dbReference type="EMBL" id="CAH3173304.1"/>
    </source>
</evidence>
<dbReference type="Proteomes" id="UP001159405">
    <property type="component" value="Unassembled WGS sequence"/>
</dbReference>
<keyword evidence="1" id="KW-0862">Zinc</keyword>
<dbReference type="PROSITE" id="PS50103">
    <property type="entry name" value="ZF_C3H1"/>
    <property type="match status" value="1"/>
</dbReference>
<feature type="region of interest" description="Disordered" evidence="2">
    <location>
        <begin position="56"/>
        <end position="90"/>
    </location>
</feature>
<dbReference type="Pfam" id="PF02037">
    <property type="entry name" value="SAP"/>
    <property type="match status" value="1"/>
</dbReference>
<keyword evidence="1" id="KW-0479">Metal-binding</keyword>
<feature type="compositionally biased region" description="Low complexity" evidence="2">
    <location>
        <begin position="384"/>
        <end position="393"/>
    </location>
</feature>
<keyword evidence="6" id="KW-1185">Reference proteome</keyword>
<evidence type="ECO:0000313" key="6">
    <source>
        <dbReference type="Proteomes" id="UP001159405"/>
    </source>
</evidence>
<gene>
    <name evidence="5" type="ORF">PLOB_00013541</name>
</gene>
<sequence>MPPRARRSTSRPGAQPNIDPTVLGALSIADLRSLCVQHGIPSTGVKKTLERRLRDLNNPPPIQVQDINEHEPANPNNDETAAHRQERPEFTDGQMQTIQRLIADTVKQSAREIATEAARAAVSASSSLLAQRPPSLVRETAPDTTAPTNTAAVNFASPFQDIPGQYIKDIQCGEFFDLSKLLPKNLSLHDEEDNLVLSLENSVVKVSKKSKQTASTSITDIEQWTTAFTSYMSVLIDKFPTRSQELLQYVSLIRYAARVHKGLGWAIYDFKFRQKASVNKSINWSVVDTQLWLTIFTVSPAILKEEYPLFSNGPQRNVSTTGDANRGTCNFYNRSGTCNRDPCYFRHVCNRCSGLHPRVDCPAHPVRQPEREGGRHRESDHGGSSKSSSSHRK</sequence>
<keyword evidence="1" id="KW-0863">Zinc-finger</keyword>
<feature type="domain" description="SAP" evidence="4">
    <location>
        <begin position="23"/>
        <end position="57"/>
    </location>
</feature>
<dbReference type="InterPro" id="IPR000571">
    <property type="entry name" value="Znf_CCCH"/>
</dbReference>
<reference evidence="5 6" key="1">
    <citation type="submission" date="2022-05" db="EMBL/GenBank/DDBJ databases">
        <authorList>
            <consortium name="Genoscope - CEA"/>
            <person name="William W."/>
        </authorList>
    </citation>
    <scope>NUCLEOTIDE SEQUENCE [LARGE SCALE GENOMIC DNA]</scope>
</reference>
<proteinExistence type="predicted"/>
<organism evidence="5 6">
    <name type="scientific">Porites lobata</name>
    <dbReference type="NCBI Taxonomy" id="104759"/>
    <lineage>
        <taxon>Eukaryota</taxon>
        <taxon>Metazoa</taxon>
        <taxon>Cnidaria</taxon>
        <taxon>Anthozoa</taxon>
        <taxon>Hexacorallia</taxon>
        <taxon>Scleractinia</taxon>
        <taxon>Fungiina</taxon>
        <taxon>Poritidae</taxon>
        <taxon>Porites</taxon>
    </lineage>
</organism>
<dbReference type="InterPro" id="IPR003034">
    <property type="entry name" value="SAP_dom"/>
</dbReference>
<accession>A0ABN8R1T8</accession>
<name>A0ABN8R1T8_9CNID</name>
<dbReference type="EMBL" id="CALNXK010000180">
    <property type="protein sequence ID" value="CAH3173304.1"/>
    <property type="molecule type" value="Genomic_DNA"/>
</dbReference>
<feature type="compositionally biased region" description="Basic and acidic residues" evidence="2">
    <location>
        <begin position="360"/>
        <end position="383"/>
    </location>
</feature>